<feature type="region of interest" description="Disordered" evidence="1">
    <location>
        <begin position="59"/>
        <end position="102"/>
    </location>
</feature>
<organism evidence="2 5">
    <name type="scientific">Sorangium cellulosum</name>
    <name type="common">Polyangium cellulosum</name>
    <dbReference type="NCBI Taxonomy" id="56"/>
    <lineage>
        <taxon>Bacteria</taxon>
        <taxon>Pseudomonadati</taxon>
        <taxon>Myxococcota</taxon>
        <taxon>Polyangia</taxon>
        <taxon>Polyangiales</taxon>
        <taxon>Polyangiaceae</taxon>
        <taxon>Sorangium</taxon>
    </lineage>
</organism>
<sequence>MHSDIARDRVAALSGQVTTMGTKIEDFLKEKKIDPRRILAASVKIERLQPEDRAIRLTKRLARGSEDAAKKKEAAGAKKPRSGRPVTDRTLSAALQGKPISGPAKTRLLRAVNRILEQKKQEKVALSALFDLPKKGGAAAEGAEAAG</sequence>
<dbReference type="EMBL" id="JELX01002373">
    <property type="protein sequence ID" value="KYF55617.1"/>
    <property type="molecule type" value="Genomic_DNA"/>
</dbReference>
<dbReference type="EMBL" id="JEME01003390">
    <property type="protein sequence ID" value="KYG00664.1"/>
    <property type="molecule type" value="Genomic_DNA"/>
</dbReference>
<evidence type="ECO:0000256" key="1">
    <source>
        <dbReference type="SAM" id="MobiDB-lite"/>
    </source>
</evidence>
<evidence type="ECO:0000313" key="4">
    <source>
        <dbReference type="Proteomes" id="UP000075502"/>
    </source>
</evidence>
<evidence type="ECO:0000313" key="5">
    <source>
        <dbReference type="Proteomes" id="UP000075604"/>
    </source>
</evidence>
<accession>A0A150PIU1</accession>
<dbReference type="Proteomes" id="UP000075604">
    <property type="component" value="Unassembled WGS sequence"/>
</dbReference>
<feature type="compositionally biased region" description="Basic and acidic residues" evidence="1">
    <location>
        <begin position="63"/>
        <end position="76"/>
    </location>
</feature>
<comment type="caution">
    <text evidence="2">The sequence shown here is derived from an EMBL/GenBank/DDBJ whole genome shotgun (WGS) entry which is preliminary data.</text>
</comment>
<dbReference type="Proteomes" id="UP000075502">
    <property type="component" value="Unassembled WGS sequence"/>
</dbReference>
<proteinExistence type="predicted"/>
<evidence type="ECO:0000313" key="3">
    <source>
        <dbReference type="EMBL" id="KYG00664.1"/>
    </source>
</evidence>
<evidence type="ECO:0000313" key="2">
    <source>
        <dbReference type="EMBL" id="KYF55617.1"/>
    </source>
</evidence>
<gene>
    <name evidence="2" type="ORF">BE04_29650</name>
    <name evidence="3" type="ORF">BE21_07035</name>
</gene>
<reference evidence="4 5" key="1">
    <citation type="submission" date="2014-02" db="EMBL/GenBank/DDBJ databases">
        <title>The small core and large imbalanced accessory genome model reveals a collaborative survival strategy of Sorangium cellulosum strains in nature.</title>
        <authorList>
            <person name="Han K."/>
            <person name="Peng R."/>
            <person name="Blom J."/>
            <person name="Li Y.-Z."/>
        </authorList>
    </citation>
    <scope>NUCLEOTIDE SEQUENCE [LARGE SCALE GENOMIC DNA]</scope>
    <source>
        <strain evidence="3 4">So0007-03</strain>
        <strain evidence="2 5">So0157-18</strain>
    </source>
</reference>
<name>A0A150PIU1_SORCE</name>
<dbReference type="AlphaFoldDB" id="A0A150PIU1"/>
<protein>
    <submittedName>
        <fullName evidence="2">Uncharacterized protein</fullName>
    </submittedName>
</protein>